<protein>
    <submittedName>
        <fullName evidence="2">Uncharacterized protein</fullName>
    </submittedName>
</protein>
<sequence>MKNPAVKEREETGDSLHPVRPHVALMDESQEKEHGFFLVLVLEGQLVGTGGPATKGNDDRVSSPSVAAHKIDGRSERKKKIFTDRR</sequence>
<proteinExistence type="predicted"/>
<accession>A0A0F2LUD8</accession>
<reference evidence="2 3" key="2">
    <citation type="journal article" date="2015" name="Eukaryot. Cell">
        <title>Asexual propagation of a virulent clone complex in a human and feline outbreak of sporotrichosis.</title>
        <authorList>
            <person name="Teixeira Mde M."/>
            <person name="Rodrigues A.M."/>
            <person name="Tsui C.K."/>
            <person name="de Almeida L.G."/>
            <person name="Van Diepeningen A.D."/>
            <person name="van den Ende B.G."/>
            <person name="Fernandes G.F."/>
            <person name="Kano R."/>
            <person name="Hamelin R.C."/>
            <person name="Lopes-Bezerra L.M."/>
            <person name="Vasconcelos A.T."/>
            <person name="de Hoog S."/>
            <person name="de Camargo Z.P."/>
            <person name="Felipe M.S."/>
        </authorList>
    </citation>
    <scope>NUCLEOTIDE SEQUENCE [LARGE SCALE GENOMIC DNA]</scope>
    <source>
        <strain evidence="2 3">1099-18</strain>
    </source>
</reference>
<evidence type="ECO:0000313" key="2">
    <source>
        <dbReference type="EMBL" id="KJR80449.1"/>
    </source>
</evidence>
<dbReference type="GeneID" id="27667760"/>
<dbReference type="Proteomes" id="UP000033710">
    <property type="component" value="Unassembled WGS sequence"/>
</dbReference>
<name>A0A0F2LUD8_SPOSC</name>
<feature type="region of interest" description="Disordered" evidence="1">
    <location>
        <begin position="1"/>
        <end position="21"/>
    </location>
</feature>
<gene>
    <name evidence="2" type="ORF">SPSK_05746</name>
</gene>
<feature type="region of interest" description="Disordered" evidence="1">
    <location>
        <begin position="48"/>
        <end position="86"/>
    </location>
</feature>
<dbReference type="RefSeq" id="XP_016583125.1">
    <property type="nucleotide sequence ID" value="XM_016732483.1"/>
</dbReference>
<dbReference type="VEuPathDB" id="FungiDB:SPSK_05746"/>
<dbReference type="EMBL" id="AXCR01000012">
    <property type="protein sequence ID" value="KJR80449.1"/>
    <property type="molecule type" value="Genomic_DNA"/>
</dbReference>
<reference evidence="2 3" key="1">
    <citation type="journal article" date="2014" name="BMC Genomics">
        <title>Comparative genomics of the major fungal agents of human and animal Sporotrichosis: Sporothrix schenckii and Sporothrix brasiliensis.</title>
        <authorList>
            <person name="Teixeira M.M."/>
            <person name="de Almeida L.G."/>
            <person name="Kubitschek-Barreira P."/>
            <person name="Alves F.L."/>
            <person name="Kioshima E.S."/>
            <person name="Abadio A.K."/>
            <person name="Fernandes L."/>
            <person name="Derengowski L.S."/>
            <person name="Ferreira K.S."/>
            <person name="Souza R.C."/>
            <person name="Ruiz J.C."/>
            <person name="de Andrade N.C."/>
            <person name="Paes H.C."/>
            <person name="Nicola A.M."/>
            <person name="Albuquerque P."/>
            <person name="Gerber A.L."/>
            <person name="Martins V.P."/>
            <person name="Peconick L.D."/>
            <person name="Neto A.V."/>
            <person name="Chaucanez C.B."/>
            <person name="Silva P.A."/>
            <person name="Cunha O.L."/>
            <person name="de Oliveira F.F."/>
            <person name="dos Santos T.C."/>
            <person name="Barros A.L."/>
            <person name="Soares M.A."/>
            <person name="de Oliveira L.M."/>
            <person name="Marini M.M."/>
            <person name="Villalobos-Duno H."/>
            <person name="Cunha M.M."/>
            <person name="de Hoog S."/>
            <person name="da Silveira J.F."/>
            <person name="Henrissat B."/>
            <person name="Nino-Vega G.A."/>
            <person name="Cisalpino P.S."/>
            <person name="Mora-Montes H.M."/>
            <person name="Almeida S.R."/>
            <person name="Stajich J.E."/>
            <person name="Lopes-Bezerra L.M."/>
            <person name="Vasconcelos A.T."/>
            <person name="Felipe M.S."/>
        </authorList>
    </citation>
    <scope>NUCLEOTIDE SEQUENCE [LARGE SCALE GENOMIC DNA]</scope>
    <source>
        <strain evidence="2 3">1099-18</strain>
    </source>
</reference>
<feature type="compositionally biased region" description="Basic and acidic residues" evidence="1">
    <location>
        <begin position="69"/>
        <end position="86"/>
    </location>
</feature>
<dbReference type="AlphaFoldDB" id="A0A0F2LUD8"/>
<evidence type="ECO:0000256" key="1">
    <source>
        <dbReference type="SAM" id="MobiDB-lite"/>
    </source>
</evidence>
<organism evidence="2 3">
    <name type="scientific">Sporothrix schenckii 1099-18</name>
    <dbReference type="NCBI Taxonomy" id="1397361"/>
    <lineage>
        <taxon>Eukaryota</taxon>
        <taxon>Fungi</taxon>
        <taxon>Dikarya</taxon>
        <taxon>Ascomycota</taxon>
        <taxon>Pezizomycotina</taxon>
        <taxon>Sordariomycetes</taxon>
        <taxon>Sordariomycetidae</taxon>
        <taxon>Ophiostomatales</taxon>
        <taxon>Ophiostomataceae</taxon>
        <taxon>Sporothrix</taxon>
    </lineage>
</organism>
<evidence type="ECO:0000313" key="3">
    <source>
        <dbReference type="Proteomes" id="UP000033710"/>
    </source>
</evidence>
<comment type="caution">
    <text evidence="2">The sequence shown here is derived from an EMBL/GenBank/DDBJ whole genome shotgun (WGS) entry which is preliminary data.</text>
</comment>
<feature type="compositionally biased region" description="Basic and acidic residues" evidence="1">
    <location>
        <begin position="1"/>
        <end position="14"/>
    </location>
</feature>
<dbReference type="KEGG" id="ssck:SPSK_05746"/>